<gene>
    <name evidence="1" type="ORF">ACAOBT_LOCUS3794</name>
</gene>
<dbReference type="AlphaFoldDB" id="A0A9P0JU24"/>
<accession>A0A9P0JU24</accession>
<evidence type="ECO:0000313" key="2">
    <source>
        <dbReference type="Proteomes" id="UP001152888"/>
    </source>
</evidence>
<sequence>MNNNRSKLQSKDCLIYQNESLCIGMKEIAHCPITPQIFGILSPNGGILEFCSELKIDVLHFESLICYWFHEDV</sequence>
<keyword evidence="2" id="KW-1185">Reference proteome</keyword>
<protein>
    <submittedName>
        <fullName evidence="1">Uncharacterized protein</fullName>
    </submittedName>
</protein>
<dbReference type="Proteomes" id="UP001152888">
    <property type="component" value="Unassembled WGS sequence"/>
</dbReference>
<proteinExistence type="predicted"/>
<organism evidence="1 2">
    <name type="scientific">Acanthoscelides obtectus</name>
    <name type="common">Bean weevil</name>
    <name type="synonym">Bruchus obtectus</name>
    <dbReference type="NCBI Taxonomy" id="200917"/>
    <lineage>
        <taxon>Eukaryota</taxon>
        <taxon>Metazoa</taxon>
        <taxon>Ecdysozoa</taxon>
        <taxon>Arthropoda</taxon>
        <taxon>Hexapoda</taxon>
        <taxon>Insecta</taxon>
        <taxon>Pterygota</taxon>
        <taxon>Neoptera</taxon>
        <taxon>Endopterygota</taxon>
        <taxon>Coleoptera</taxon>
        <taxon>Polyphaga</taxon>
        <taxon>Cucujiformia</taxon>
        <taxon>Chrysomeloidea</taxon>
        <taxon>Chrysomelidae</taxon>
        <taxon>Bruchinae</taxon>
        <taxon>Bruchini</taxon>
        <taxon>Acanthoscelides</taxon>
    </lineage>
</organism>
<reference evidence="1" key="1">
    <citation type="submission" date="2022-03" db="EMBL/GenBank/DDBJ databases">
        <authorList>
            <person name="Sayadi A."/>
        </authorList>
    </citation>
    <scope>NUCLEOTIDE SEQUENCE</scope>
</reference>
<comment type="caution">
    <text evidence="1">The sequence shown here is derived from an EMBL/GenBank/DDBJ whole genome shotgun (WGS) entry which is preliminary data.</text>
</comment>
<evidence type="ECO:0000313" key="1">
    <source>
        <dbReference type="EMBL" id="CAH1960790.1"/>
    </source>
</evidence>
<dbReference type="EMBL" id="CAKOFQ010006689">
    <property type="protein sequence ID" value="CAH1960790.1"/>
    <property type="molecule type" value="Genomic_DNA"/>
</dbReference>
<name>A0A9P0JU24_ACAOB</name>